<dbReference type="InterPro" id="IPR036390">
    <property type="entry name" value="WH_DNA-bd_sf"/>
</dbReference>
<dbReference type="RefSeq" id="WP_147685247.1">
    <property type="nucleotide sequence ID" value="NZ_VDUX01000003.1"/>
</dbReference>
<dbReference type="EMBL" id="VDUX01000003">
    <property type="protein sequence ID" value="TXL61184.1"/>
    <property type="molecule type" value="Genomic_DNA"/>
</dbReference>
<protein>
    <submittedName>
        <fullName evidence="7">PLP-dependent aminotransferase family protein</fullName>
    </submittedName>
</protein>
<dbReference type="PRINTS" id="PR00035">
    <property type="entry name" value="HTHGNTR"/>
</dbReference>
<dbReference type="GO" id="GO:0003677">
    <property type="term" value="F:DNA binding"/>
    <property type="evidence" value="ECO:0007669"/>
    <property type="project" value="UniProtKB-KW"/>
</dbReference>
<keyword evidence="7" id="KW-0032">Aminotransferase</keyword>
<evidence type="ECO:0000256" key="1">
    <source>
        <dbReference type="ARBA" id="ARBA00005384"/>
    </source>
</evidence>
<dbReference type="SUPFAM" id="SSF46785">
    <property type="entry name" value="Winged helix' DNA-binding domain"/>
    <property type="match status" value="1"/>
</dbReference>
<evidence type="ECO:0000256" key="4">
    <source>
        <dbReference type="ARBA" id="ARBA00023125"/>
    </source>
</evidence>
<dbReference type="GO" id="GO:0030170">
    <property type="term" value="F:pyridoxal phosphate binding"/>
    <property type="evidence" value="ECO:0007669"/>
    <property type="project" value="InterPro"/>
</dbReference>
<keyword evidence="8" id="KW-1185">Reference proteome</keyword>
<dbReference type="InterPro" id="IPR015421">
    <property type="entry name" value="PyrdxlP-dep_Trfase_major"/>
</dbReference>
<gene>
    <name evidence="7" type="ORF">FHP06_07030</name>
</gene>
<dbReference type="GO" id="GO:0008483">
    <property type="term" value="F:transaminase activity"/>
    <property type="evidence" value="ECO:0007669"/>
    <property type="project" value="UniProtKB-KW"/>
</dbReference>
<evidence type="ECO:0000259" key="6">
    <source>
        <dbReference type="PROSITE" id="PS50949"/>
    </source>
</evidence>
<keyword evidence="5" id="KW-0804">Transcription</keyword>
<dbReference type="Proteomes" id="UP000321571">
    <property type="component" value="Unassembled WGS sequence"/>
</dbReference>
<dbReference type="Gene3D" id="1.10.10.10">
    <property type="entry name" value="Winged helix-like DNA-binding domain superfamily/Winged helix DNA-binding domain"/>
    <property type="match status" value="1"/>
</dbReference>
<comment type="similarity">
    <text evidence="1">In the C-terminal section; belongs to the class-I pyridoxal-phosphate-dependent aminotransferase family.</text>
</comment>
<keyword evidence="2" id="KW-0663">Pyridoxal phosphate</keyword>
<dbReference type="InterPro" id="IPR000524">
    <property type="entry name" value="Tscrpt_reg_HTH_GntR"/>
</dbReference>
<dbReference type="AlphaFoldDB" id="A0A5C8NH13"/>
<dbReference type="InterPro" id="IPR051446">
    <property type="entry name" value="HTH_trans_reg/aminotransferase"/>
</dbReference>
<dbReference type="CDD" id="cd00609">
    <property type="entry name" value="AAT_like"/>
    <property type="match status" value="1"/>
</dbReference>
<dbReference type="OrthoDB" id="199743at2"/>
<feature type="domain" description="HTH gntR-type" evidence="6">
    <location>
        <begin position="19"/>
        <end position="87"/>
    </location>
</feature>
<keyword evidence="4" id="KW-0238">DNA-binding</keyword>
<evidence type="ECO:0000256" key="2">
    <source>
        <dbReference type="ARBA" id="ARBA00022898"/>
    </source>
</evidence>
<accession>A0A5C8NH13</accession>
<evidence type="ECO:0000313" key="8">
    <source>
        <dbReference type="Proteomes" id="UP000321571"/>
    </source>
</evidence>
<dbReference type="InterPro" id="IPR015422">
    <property type="entry name" value="PyrdxlP-dep_Trfase_small"/>
</dbReference>
<dbReference type="Pfam" id="PF00392">
    <property type="entry name" value="GntR"/>
    <property type="match status" value="1"/>
</dbReference>
<dbReference type="PANTHER" id="PTHR46577">
    <property type="entry name" value="HTH-TYPE TRANSCRIPTIONAL REGULATORY PROTEIN GABR"/>
    <property type="match status" value="1"/>
</dbReference>
<dbReference type="CDD" id="cd07377">
    <property type="entry name" value="WHTH_GntR"/>
    <property type="match status" value="1"/>
</dbReference>
<reference evidence="7 8" key="1">
    <citation type="submission" date="2019-06" db="EMBL/GenBank/DDBJ databases">
        <title>Aeromicrobium sp. nov., isolated from a maize field.</title>
        <authorList>
            <person name="Lin S.-Y."/>
            <person name="Tsai C.-F."/>
            <person name="Young C.-C."/>
        </authorList>
    </citation>
    <scope>NUCLEOTIDE SEQUENCE [LARGE SCALE GENOMIC DNA]</scope>
    <source>
        <strain evidence="7 8">CC-CFT486</strain>
    </source>
</reference>
<keyword evidence="3" id="KW-0805">Transcription regulation</keyword>
<dbReference type="SMART" id="SM00345">
    <property type="entry name" value="HTH_GNTR"/>
    <property type="match status" value="1"/>
</dbReference>
<evidence type="ECO:0000256" key="3">
    <source>
        <dbReference type="ARBA" id="ARBA00023015"/>
    </source>
</evidence>
<dbReference type="GO" id="GO:0003700">
    <property type="term" value="F:DNA-binding transcription factor activity"/>
    <property type="evidence" value="ECO:0007669"/>
    <property type="project" value="InterPro"/>
</dbReference>
<evidence type="ECO:0000313" key="7">
    <source>
        <dbReference type="EMBL" id="TXL61184.1"/>
    </source>
</evidence>
<dbReference type="PANTHER" id="PTHR46577:SF1">
    <property type="entry name" value="HTH-TYPE TRANSCRIPTIONAL REGULATORY PROTEIN GABR"/>
    <property type="match status" value="1"/>
</dbReference>
<sequence length="475" mass="50355">MAMTLSAARLAGMLTAPTAPAYRDLAEQIRMLIVDGRILDGARLPSERELAAATGLSRTTTTRVYAELRDAGLIQSRRGSGSVVHVPFATSSASSLIVEADDDSTIALTYSAPVAPAGLGRAYETAIDRLPGLLSTTGYLPDGLPVLRELIAERYTARGLPTTPDQIVVTNGALGAISLVARAFVGAGDRVLVEPVSYPHAHEALVSAGARLTTMPVGETPWDLESATATLRGARHRAAYLIPDFHNPTAAVMDGGTRERLAHELRRGETLAVVDESLRDVNLDGVDLPPSFAGNGRTTLLVDSASKTFWGGLRIGWIRAPHDLVMPLIQARMTHDLGTAPFEQLVLAELLQDPEPVIASAMASLRTQRDHLLAALATHLPDVGVRSPAGGLSLWVTLPERTSTHLVAAARDHGLLLTPGPRFFTSSPAAGEGYLRLPFTQEPDVMDEAVRRLALAAAGRPADDSPVGPRLDLIA</sequence>
<dbReference type="Gene3D" id="3.40.640.10">
    <property type="entry name" value="Type I PLP-dependent aspartate aminotransferase-like (Major domain)"/>
    <property type="match status" value="1"/>
</dbReference>
<proteinExistence type="inferred from homology"/>
<dbReference type="InterPro" id="IPR036388">
    <property type="entry name" value="WH-like_DNA-bd_sf"/>
</dbReference>
<comment type="caution">
    <text evidence="7">The sequence shown here is derived from an EMBL/GenBank/DDBJ whole genome shotgun (WGS) entry which is preliminary data.</text>
</comment>
<evidence type="ECO:0000256" key="5">
    <source>
        <dbReference type="ARBA" id="ARBA00023163"/>
    </source>
</evidence>
<organism evidence="7 8">
    <name type="scientific">Aeromicrobium terrae</name>
    <dbReference type="NCBI Taxonomy" id="2498846"/>
    <lineage>
        <taxon>Bacteria</taxon>
        <taxon>Bacillati</taxon>
        <taxon>Actinomycetota</taxon>
        <taxon>Actinomycetes</taxon>
        <taxon>Propionibacteriales</taxon>
        <taxon>Nocardioidaceae</taxon>
        <taxon>Aeromicrobium</taxon>
    </lineage>
</organism>
<dbReference type="Pfam" id="PF00155">
    <property type="entry name" value="Aminotran_1_2"/>
    <property type="match status" value="1"/>
</dbReference>
<dbReference type="Gene3D" id="3.90.1150.10">
    <property type="entry name" value="Aspartate Aminotransferase, domain 1"/>
    <property type="match status" value="1"/>
</dbReference>
<dbReference type="PROSITE" id="PS50949">
    <property type="entry name" value="HTH_GNTR"/>
    <property type="match status" value="1"/>
</dbReference>
<dbReference type="InterPro" id="IPR004839">
    <property type="entry name" value="Aminotransferase_I/II_large"/>
</dbReference>
<dbReference type="SUPFAM" id="SSF53383">
    <property type="entry name" value="PLP-dependent transferases"/>
    <property type="match status" value="1"/>
</dbReference>
<dbReference type="InterPro" id="IPR015424">
    <property type="entry name" value="PyrdxlP-dep_Trfase"/>
</dbReference>
<keyword evidence="7" id="KW-0808">Transferase</keyword>
<name>A0A5C8NH13_9ACTN</name>